<name>B6G1D0_PEPHT</name>
<keyword evidence="6 7" id="KW-0275">Fatty acid biosynthesis</keyword>
<dbReference type="GO" id="GO:0000036">
    <property type="term" value="F:acyl carrier activity"/>
    <property type="evidence" value="ECO:0007669"/>
    <property type="project" value="UniProtKB-UniRule"/>
</dbReference>
<evidence type="ECO:0000256" key="7">
    <source>
        <dbReference type="HAMAP-Rule" id="MF_01217"/>
    </source>
</evidence>
<dbReference type="HAMAP" id="MF_01217">
    <property type="entry name" value="Acyl_carrier"/>
    <property type="match status" value="1"/>
</dbReference>
<dbReference type="NCBIfam" id="NF002148">
    <property type="entry name" value="PRK00982.1-2"/>
    <property type="match status" value="1"/>
</dbReference>
<keyword evidence="5 7" id="KW-0443">Lipid metabolism</keyword>
<sequence length="75" mass="8601">MFERIKEIIAEQLGLDDLEDITMDSSLIDDLEADSLDAVEIIMALEDEYDIEIPDEEAESFKSIGDICRYIEDNQ</sequence>
<evidence type="ECO:0000256" key="5">
    <source>
        <dbReference type="ARBA" id="ARBA00023098"/>
    </source>
</evidence>
<dbReference type="PANTHER" id="PTHR20863:SF76">
    <property type="entry name" value="CARRIER DOMAIN-CONTAINING PROTEIN"/>
    <property type="match status" value="1"/>
</dbReference>
<evidence type="ECO:0000256" key="2">
    <source>
        <dbReference type="ARBA" id="ARBA00022516"/>
    </source>
</evidence>
<dbReference type="GO" id="GO:0000035">
    <property type="term" value="F:acyl binding"/>
    <property type="evidence" value="ECO:0007669"/>
    <property type="project" value="TreeGrafter"/>
</dbReference>
<dbReference type="UniPathway" id="UPA00094"/>
<feature type="domain" description="Carrier" evidence="10">
    <location>
        <begin position="1"/>
        <end position="75"/>
    </location>
</feature>
<reference evidence="11 12" key="1">
    <citation type="submission" date="2008-09" db="EMBL/GenBank/DDBJ databases">
        <authorList>
            <person name="Fulton L."/>
            <person name="Clifton S."/>
            <person name="Fulton B."/>
            <person name="Xu J."/>
            <person name="Minx P."/>
            <person name="Pepin K.H."/>
            <person name="Johnson M."/>
            <person name="Thiruvilangam P."/>
            <person name="Bhonagiri V."/>
            <person name="Nash W.E."/>
            <person name="Mardis E.R."/>
            <person name="Wilson R.K."/>
        </authorList>
    </citation>
    <scope>NUCLEOTIDE SEQUENCE [LARGE SCALE GENOMIC DNA]</scope>
    <source>
        <strain evidence="11 12">DSM 13275</strain>
    </source>
</reference>
<dbReference type="InterPro" id="IPR003231">
    <property type="entry name" value="ACP"/>
</dbReference>
<comment type="caution">
    <text evidence="11">The sequence shown here is derived from an EMBL/GenBank/DDBJ whole genome shotgun (WGS) entry which is preliminary data.</text>
</comment>
<evidence type="ECO:0000256" key="3">
    <source>
        <dbReference type="ARBA" id="ARBA00022553"/>
    </source>
</evidence>
<protein>
    <recommendedName>
        <fullName evidence="7 8">Acyl carrier protein</fullName>
        <shortName evidence="7">ACP</shortName>
    </recommendedName>
</protein>
<feature type="modified residue" description="O-(pantetheine 4'-phosphoryl)serine" evidence="7">
    <location>
        <position position="35"/>
    </location>
</feature>
<keyword evidence="1 7" id="KW-0596">Phosphopantetheine</keyword>
<dbReference type="Gene3D" id="1.10.1200.10">
    <property type="entry name" value="ACP-like"/>
    <property type="match status" value="1"/>
</dbReference>
<evidence type="ECO:0000259" key="10">
    <source>
        <dbReference type="PROSITE" id="PS50075"/>
    </source>
</evidence>
<proteinExistence type="inferred from homology"/>
<dbReference type="PROSITE" id="PS50075">
    <property type="entry name" value="CARRIER"/>
    <property type="match status" value="1"/>
</dbReference>
<dbReference type="eggNOG" id="COG0236">
    <property type="taxonomic scope" value="Bacteria"/>
</dbReference>
<dbReference type="SUPFAM" id="SSF47336">
    <property type="entry name" value="ACP-like"/>
    <property type="match status" value="1"/>
</dbReference>
<dbReference type="GO" id="GO:0016020">
    <property type="term" value="C:membrane"/>
    <property type="evidence" value="ECO:0007669"/>
    <property type="project" value="GOC"/>
</dbReference>
<dbReference type="PANTHER" id="PTHR20863">
    <property type="entry name" value="ACYL CARRIER PROTEIN"/>
    <property type="match status" value="1"/>
</dbReference>
<comment type="subcellular location">
    <subcellularLocation>
        <location evidence="7">Cytoplasm</location>
    </subcellularLocation>
</comment>
<dbReference type="Proteomes" id="UP000003178">
    <property type="component" value="Unassembled WGS sequence"/>
</dbReference>
<evidence type="ECO:0000256" key="1">
    <source>
        <dbReference type="ARBA" id="ARBA00022450"/>
    </source>
</evidence>
<dbReference type="AlphaFoldDB" id="B6G1D0"/>
<keyword evidence="4 7" id="KW-0276">Fatty acid metabolism</keyword>
<dbReference type="InterPro" id="IPR036736">
    <property type="entry name" value="ACP-like_sf"/>
</dbReference>
<evidence type="ECO:0000256" key="4">
    <source>
        <dbReference type="ARBA" id="ARBA00022832"/>
    </source>
</evidence>
<accession>B6G1D0</accession>
<evidence type="ECO:0000313" key="12">
    <source>
        <dbReference type="Proteomes" id="UP000003178"/>
    </source>
</evidence>
<comment type="similarity">
    <text evidence="7">Belongs to the acyl carrier protein (ACP) family.</text>
</comment>
<evidence type="ECO:0000313" key="11">
    <source>
        <dbReference type="EMBL" id="EEA84396.1"/>
    </source>
</evidence>
<gene>
    <name evidence="7 11" type="primary">acpP</name>
    <name evidence="11" type="ORF">CLOHIR_01936</name>
</gene>
<dbReference type="OrthoDB" id="9804551at2"/>
<dbReference type="EMBL" id="ABWP01000073">
    <property type="protein sequence ID" value="EEA84396.1"/>
    <property type="molecule type" value="Genomic_DNA"/>
</dbReference>
<dbReference type="GO" id="GO:0005829">
    <property type="term" value="C:cytosol"/>
    <property type="evidence" value="ECO:0007669"/>
    <property type="project" value="TreeGrafter"/>
</dbReference>
<comment type="PTM">
    <text evidence="9">4'-phosphopantetheine is transferred from CoA to a specific serine of apo-ACP by acpS.</text>
</comment>
<dbReference type="RefSeq" id="WP_006440798.1">
    <property type="nucleotide sequence ID" value="NZ_DS995359.1"/>
</dbReference>
<keyword evidence="12" id="KW-1185">Reference proteome</keyword>
<reference evidence="11 12" key="2">
    <citation type="submission" date="2008-10" db="EMBL/GenBank/DDBJ databases">
        <title>Draft genome sequence of Clostridium hiranonis (DSM 13275).</title>
        <authorList>
            <person name="Sudarsanam P."/>
            <person name="Ley R."/>
            <person name="Guruge J."/>
            <person name="Turnbaugh P.J."/>
            <person name="Mahowald M."/>
            <person name="Liep D."/>
            <person name="Gordon J."/>
        </authorList>
    </citation>
    <scope>NUCLEOTIDE SEQUENCE [LARGE SCALE GENOMIC DNA]</scope>
    <source>
        <strain evidence="11 12">DSM 13275</strain>
    </source>
</reference>
<comment type="PTM">
    <text evidence="7">4'-phosphopantetheine is transferred from CoA to a specific serine of apo-ACP by AcpS. This modification is essential for activity because fatty acids are bound in thioester linkage to the sulfhydryl of the prosthetic group.</text>
</comment>
<keyword evidence="2 7" id="KW-0444">Lipid biosynthesis</keyword>
<comment type="function">
    <text evidence="7 9">Carrier of the growing fatty acid chain in fatty acid biosynthesis.</text>
</comment>
<keyword evidence="7" id="KW-0963">Cytoplasm</keyword>
<dbReference type="Pfam" id="PF00550">
    <property type="entry name" value="PP-binding"/>
    <property type="match status" value="1"/>
</dbReference>
<evidence type="ECO:0000256" key="9">
    <source>
        <dbReference type="RuleBase" id="RU003545"/>
    </source>
</evidence>
<dbReference type="GO" id="GO:0009245">
    <property type="term" value="P:lipid A biosynthetic process"/>
    <property type="evidence" value="ECO:0007669"/>
    <property type="project" value="TreeGrafter"/>
</dbReference>
<organism evidence="11 12">
    <name type="scientific">Peptacetobacter hiranonis (strain DSM 13275 / JCM 10541 / KCTC 15199 / TO-931)</name>
    <name type="common">Clostridium hiranonis</name>
    <dbReference type="NCBI Taxonomy" id="500633"/>
    <lineage>
        <taxon>Bacteria</taxon>
        <taxon>Bacillati</taxon>
        <taxon>Bacillota</taxon>
        <taxon>Clostridia</taxon>
        <taxon>Peptostreptococcales</taxon>
        <taxon>Peptostreptococcaceae</taxon>
        <taxon>Peptacetobacter</taxon>
    </lineage>
</organism>
<evidence type="ECO:0000256" key="8">
    <source>
        <dbReference type="NCBIfam" id="TIGR00517"/>
    </source>
</evidence>
<dbReference type="STRING" id="500633.CLOHIR_01936"/>
<keyword evidence="3 7" id="KW-0597">Phosphoprotein</keyword>
<dbReference type="HOGENOM" id="CLU_108696_5_6_9"/>
<comment type="pathway">
    <text evidence="7 9">Lipid metabolism; fatty acid biosynthesis.</text>
</comment>
<dbReference type="NCBIfam" id="NF002150">
    <property type="entry name" value="PRK00982.1-4"/>
    <property type="match status" value="1"/>
</dbReference>
<dbReference type="InterPro" id="IPR009081">
    <property type="entry name" value="PP-bd_ACP"/>
</dbReference>
<evidence type="ECO:0000256" key="6">
    <source>
        <dbReference type="ARBA" id="ARBA00023160"/>
    </source>
</evidence>
<dbReference type="NCBIfam" id="TIGR00517">
    <property type="entry name" value="acyl_carrier"/>
    <property type="match status" value="1"/>
</dbReference>